<dbReference type="InterPro" id="IPR036869">
    <property type="entry name" value="J_dom_sf"/>
</dbReference>
<accession>A0A381RXZ9</accession>
<evidence type="ECO:0000313" key="2">
    <source>
        <dbReference type="EMBL" id="SUZ95908.1"/>
    </source>
</evidence>
<dbReference type="PANTHER" id="PTHR43948">
    <property type="entry name" value="DNAJ HOMOLOG SUBFAMILY B"/>
    <property type="match status" value="1"/>
</dbReference>
<dbReference type="InterPro" id="IPR011989">
    <property type="entry name" value="ARM-like"/>
</dbReference>
<dbReference type="SMART" id="SM00271">
    <property type="entry name" value="DnaJ"/>
    <property type="match status" value="1"/>
</dbReference>
<proteinExistence type="predicted"/>
<reference evidence="2" key="1">
    <citation type="submission" date="2018-05" db="EMBL/GenBank/DDBJ databases">
        <authorList>
            <person name="Lanie J.A."/>
            <person name="Ng W.-L."/>
            <person name="Kazmierczak K.M."/>
            <person name="Andrzejewski T.M."/>
            <person name="Davidsen T.M."/>
            <person name="Wayne K.J."/>
            <person name="Tettelin H."/>
            <person name="Glass J.I."/>
            <person name="Rusch D."/>
            <person name="Podicherti R."/>
            <person name="Tsui H.-C.T."/>
            <person name="Winkler M.E."/>
        </authorList>
    </citation>
    <scope>NUCLEOTIDE SEQUENCE</scope>
</reference>
<dbReference type="PROSITE" id="PS50076">
    <property type="entry name" value="DNAJ_2"/>
    <property type="match status" value="1"/>
</dbReference>
<gene>
    <name evidence="2" type="ORF">METZ01_LOCUS48762</name>
</gene>
<dbReference type="InterPro" id="IPR001623">
    <property type="entry name" value="DnaJ_domain"/>
</dbReference>
<sequence length="315" mass="36184">MEQETINPYFELGVKPGVSPKQLKQAYRQSVMRYHPDTAASGNGNTEKFRQVTEAYQLLQKMNAYESASSSKKTASRASHLRQKFSSVFFNKRRQEEQNVEPWWEKISVPRENNEKIKVNRQTTNLSLEELINCVELSENQYVRQVALEAIAAKRDEGGVKYLLHLLQNSKTSNRNQVIQALGQCGFQQVNKYLLPFVTDPAIEISTSAIKSLERINAANLSLVIEILRKESPSWQHSIMQPLSKLKNKVFSATLSKRRLGSLLLRTRKLTEEQLEIALLMQKRFPLLLGQILRYLEYVTIPDIQNLIASQKNFS</sequence>
<dbReference type="Gene3D" id="1.10.287.110">
    <property type="entry name" value="DnaJ domain"/>
    <property type="match status" value="1"/>
</dbReference>
<dbReference type="AlphaFoldDB" id="A0A381RXZ9"/>
<protein>
    <recommendedName>
        <fullName evidence="1">J domain-containing protein</fullName>
    </recommendedName>
</protein>
<dbReference type="SUPFAM" id="SSF46565">
    <property type="entry name" value="Chaperone J-domain"/>
    <property type="match status" value="1"/>
</dbReference>
<name>A0A381RXZ9_9ZZZZ</name>
<dbReference type="SUPFAM" id="SSF160246">
    <property type="entry name" value="EspE N-terminal domain-like"/>
    <property type="match status" value="1"/>
</dbReference>
<dbReference type="InterPro" id="IPR037257">
    <property type="entry name" value="T2SS_E_N_sf"/>
</dbReference>
<dbReference type="InterPro" id="IPR016024">
    <property type="entry name" value="ARM-type_fold"/>
</dbReference>
<dbReference type="PANTHER" id="PTHR43948:SF10">
    <property type="entry name" value="MRJ, ISOFORM E"/>
    <property type="match status" value="1"/>
</dbReference>
<dbReference type="PRINTS" id="PR00625">
    <property type="entry name" value="JDOMAIN"/>
</dbReference>
<dbReference type="Pfam" id="PF13646">
    <property type="entry name" value="HEAT_2"/>
    <property type="match status" value="1"/>
</dbReference>
<dbReference type="EMBL" id="UINC01002366">
    <property type="protein sequence ID" value="SUZ95908.1"/>
    <property type="molecule type" value="Genomic_DNA"/>
</dbReference>
<dbReference type="Pfam" id="PF00226">
    <property type="entry name" value="DnaJ"/>
    <property type="match status" value="1"/>
</dbReference>
<evidence type="ECO:0000259" key="1">
    <source>
        <dbReference type="PROSITE" id="PS50076"/>
    </source>
</evidence>
<feature type="domain" description="J" evidence="1">
    <location>
        <begin position="7"/>
        <end position="64"/>
    </location>
</feature>
<dbReference type="Gene3D" id="1.25.10.10">
    <property type="entry name" value="Leucine-rich Repeat Variant"/>
    <property type="match status" value="1"/>
</dbReference>
<organism evidence="2">
    <name type="scientific">marine metagenome</name>
    <dbReference type="NCBI Taxonomy" id="408172"/>
    <lineage>
        <taxon>unclassified sequences</taxon>
        <taxon>metagenomes</taxon>
        <taxon>ecological metagenomes</taxon>
    </lineage>
</organism>
<dbReference type="SUPFAM" id="SSF48371">
    <property type="entry name" value="ARM repeat"/>
    <property type="match status" value="1"/>
</dbReference>
<dbReference type="CDD" id="cd06257">
    <property type="entry name" value="DnaJ"/>
    <property type="match status" value="1"/>
</dbReference>